<dbReference type="Gene3D" id="1.10.10.10">
    <property type="entry name" value="Winged helix-like DNA-binding domain superfamily/Winged helix DNA-binding domain"/>
    <property type="match status" value="1"/>
</dbReference>
<dbReference type="RefSeq" id="WP_373971883.1">
    <property type="nucleotide sequence ID" value="NZ_JBHDLJ010000006.1"/>
</dbReference>
<dbReference type="InterPro" id="IPR011991">
    <property type="entry name" value="ArsR-like_HTH"/>
</dbReference>
<dbReference type="InterPro" id="IPR036390">
    <property type="entry name" value="WH_DNA-bd_sf"/>
</dbReference>
<reference evidence="1 2" key="1">
    <citation type="submission" date="2024-09" db="EMBL/GenBank/DDBJ databases">
        <authorList>
            <person name="Salinas-Garcia M.A."/>
            <person name="Prieme A."/>
        </authorList>
    </citation>
    <scope>NUCLEOTIDE SEQUENCE [LARGE SCALE GENOMIC DNA]</scope>
    <source>
        <strain evidence="1 2">DSM 21081</strain>
    </source>
</reference>
<protein>
    <submittedName>
        <fullName evidence="1">Winged helix-turn-helix domain-containing protein</fullName>
    </submittedName>
</protein>
<proteinExistence type="predicted"/>
<comment type="caution">
    <text evidence="1">The sequence shown here is derived from an EMBL/GenBank/DDBJ whole genome shotgun (WGS) entry which is preliminary data.</text>
</comment>
<accession>A0ABV4UM41</accession>
<evidence type="ECO:0000313" key="1">
    <source>
        <dbReference type="EMBL" id="MFB0834709.1"/>
    </source>
</evidence>
<organism evidence="1 2">
    <name type="scientific">Arthrobacter halodurans</name>
    <dbReference type="NCBI Taxonomy" id="516699"/>
    <lineage>
        <taxon>Bacteria</taxon>
        <taxon>Bacillati</taxon>
        <taxon>Actinomycetota</taxon>
        <taxon>Actinomycetes</taxon>
        <taxon>Micrococcales</taxon>
        <taxon>Micrococcaceae</taxon>
        <taxon>Arthrobacter</taxon>
    </lineage>
</organism>
<dbReference type="EMBL" id="JBHDLJ010000006">
    <property type="protein sequence ID" value="MFB0834709.1"/>
    <property type="molecule type" value="Genomic_DNA"/>
</dbReference>
<name>A0ABV4UM41_9MICC</name>
<sequence length="85" mass="9559">MLLVIATTPNPLVEDIAATVGITPRATLQILKDLEDSGYLHRFREGRRTRYTIDPHQHFRHPTTSQKEIGELLAIFAHSPGSGQR</sequence>
<dbReference type="SUPFAM" id="SSF46785">
    <property type="entry name" value="Winged helix' DNA-binding domain"/>
    <property type="match status" value="1"/>
</dbReference>
<gene>
    <name evidence="1" type="ORF">ACETWP_08925</name>
</gene>
<dbReference type="InterPro" id="IPR036388">
    <property type="entry name" value="WH-like_DNA-bd_sf"/>
</dbReference>
<dbReference type="Proteomes" id="UP001575652">
    <property type="component" value="Unassembled WGS sequence"/>
</dbReference>
<evidence type="ECO:0000313" key="2">
    <source>
        <dbReference type="Proteomes" id="UP001575652"/>
    </source>
</evidence>
<dbReference type="CDD" id="cd00090">
    <property type="entry name" value="HTH_ARSR"/>
    <property type="match status" value="1"/>
</dbReference>
<keyword evidence="2" id="KW-1185">Reference proteome</keyword>